<proteinExistence type="predicted"/>
<gene>
    <name evidence="1" type="ORF">GCM10010218_60740</name>
</gene>
<evidence type="ECO:0000313" key="2">
    <source>
        <dbReference type="Proteomes" id="UP000638313"/>
    </source>
</evidence>
<keyword evidence="2" id="KW-1185">Reference proteome</keyword>
<comment type="caution">
    <text evidence="1">The sequence shown here is derived from an EMBL/GenBank/DDBJ whole genome shotgun (WGS) entry which is preliminary data.</text>
</comment>
<sequence length="63" mass="7287">MAAATRAAETARSRTAEHLLAARLEQLHEQQAMAFKRVAVPEPWDKRLTELPPVRWMLKPPRR</sequence>
<dbReference type="AlphaFoldDB" id="A0A919B9A6"/>
<dbReference type="EMBL" id="BNBD01000021">
    <property type="protein sequence ID" value="GHF71406.1"/>
    <property type="molecule type" value="Genomic_DNA"/>
</dbReference>
<protein>
    <submittedName>
        <fullName evidence="1">Uncharacterized protein</fullName>
    </submittedName>
</protein>
<accession>A0A919B9A6</accession>
<name>A0A919B9A6_9ACTN</name>
<evidence type="ECO:0000313" key="1">
    <source>
        <dbReference type="EMBL" id="GHF71406.1"/>
    </source>
</evidence>
<organism evidence="1 2">
    <name type="scientific">Streptomyces mashuensis</name>
    <dbReference type="NCBI Taxonomy" id="33904"/>
    <lineage>
        <taxon>Bacteria</taxon>
        <taxon>Bacillati</taxon>
        <taxon>Actinomycetota</taxon>
        <taxon>Actinomycetes</taxon>
        <taxon>Kitasatosporales</taxon>
        <taxon>Streptomycetaceae</taxon>
        <taxon>Streptomyces</taxon>
    </lineage>
</organism>
<dbReference type="RefSeq" id="WP_229891721.1">
    <property type="nucleotide sequence ID" value="NZ_BNBD01000021.1"/>
</dbReference>
<reference evidence="1" key="2">
    <citation type="submission" date="2020-09" db="EMBL/GenBank/DDBJ databases">
        <authorList>
            <person name="Sun Q."/>
            <person name="Ohkuma M."/>
        </authorList>
    </citation>
    <scope>NUCLEOTIDE SEQUENCE</scope>
    <source>
        <strain evidence="1">JCM 4059</strain>
    </source>
</reference>
<dbReference type="Proteomes" id="UP000638313">
    <property type="component" value="Unassembled WGS sequence"/>
</dbReference>
<reference evidence="1" key="1">
    <citation type="journal article" date="2014" name="Int. J. Syst. Evol. Microbiol.">
        <title>Complete genome sequence of Corynebacterium casei LMG S-19264T (=DSM 44701T), isolated from a smear-ripened cheese.</title>
        <authorList>
            <consortium name="US DOE Joint Genome Institute (JGI-PGF)"/>
            <person name="Walter F."/>
            <person name="Albersmeier A."/>
            <person name="Kalinowski J."/>
            <person name="Ruckert C."/>
        </authorList>
    </citation>
    <scope>NUCLEOTIDE SEQUENCE</scope>
    <source>
        <strain evidence="1">JCM 4059</strain>
    </source>
</reference>